<dbReference type="EMBL" id="CP075566">
    <property type="protein sequence ID" value="QVW21896.1"/>
    <property type="molecule type" value="Genomic_DNA"/>
</dbReference>
<accession>A0ABX8ES92</accession>
<proteinExistence type="predicted"/>
<name>A0ABX8ES92_9PSED</name>
<keyword evidence="1" id="KW-0805">Transcription regulation</keyword>
<feature type="domain" description="HTH araC/xylS-type" evidence="3">
    <location>
        <begin position="220"/>
        <end position="318"/>
    </location>
</feature>
<dbReference type="Proteomes" id="UP000681155">
    <property type="component" value="Chromosome"/>
</dbReference>
<gene>
    <name evidence="4" type="ORF">KJF94_18620</name>
</gene>
<dbReference type="SUPFAM" id="SSF52317">
    <property type="entry name" value="Class I glutamine amidotransferase-like"/>
    <property type="match status" value="1"/>
</dbReference>
<dbReference type="PANTHER" id="PTHR43130">
    <property type="entry name" value="ARAC-FAMILY TRANSCRIPTIONAL REGULATOR"/>
    <property type="match status" value="1"/>
</dbReference>
<dbReference type="InterPro" id="IPR029062">
    <property type="entry name" value="Class_I_gatase-like"/>
</dbReference>
<dbReference type="InterPro" id="IPR009057">
    <property type="entry name" value="Homeodomain-like_sf"/>
</dbReference>
<dbReference type="SMART" id="SM00342">
    <property type="entry name" value="HTH_ARAC"/>
    <property type="match status" value="1"/>
</dbReference>
<dbReference type="CDD" id="cd03138">
    <property type="entry name" value="GATase1_AraC_2"/>
    <property type="match status" value="1"/>
</dbReference>
<organism evidence="4 5">
    <name type="scientific">Pseudomonas hormoni</name>
    <dbReference type="NCBI Taxonomy" id="3093767"/>
    <lineage>
        <taxon>Bacteria</taxon>
        <taxon>Pseudomonadati</taxon>
        <taxon>Pseudomonadota</taxon>
        <taxon>Gammaproteobacteria</taxon>
        <taxon>Pseudomonadales</taxon>
        <taxon>Pseudomonadaceae</taxon>
        <taxon>Pseudomonas</taxon>
    </lineage>
</organism>
<dbReference type="Gene3D" id="1.10.10.60">
    <property type="entry name" value="Homeodomain-like"/>
    <property type="match status" value="1"/>
</dbReference>
<dbReference type="SUPFAM" id="SSF46689">
    <property type="entry name" value="Homeodomain-like"/>
    <property type="match status" value="2"/>
</dbReference>
<evidence type="ECO:0000313" key="4">
    <source>
        <dbReference type="EMBL" id="QVW21896.1"/>
    </source>
</evidence>
<evidence type="ECO:0000313" key="5">
    <source>
        <dbReference type="Proteomes" id="UP000681155"/>
    </source>
</evidence>
<dbReference type="RefSeq" id="WP_214377752.1">
    <property type="nucleotide sequence ID" value="NZ_CP075566.1"/>
</dbReference>
<evidence type="ECO:0000256" key="1">
    <source>
        <dbReference type="ARBA" id="ARBA00023015"/>
    </source>
</evidence>
<dbReference type="PROSITE" id="PS01124">
    <property type="entry name" value="HTH_ARAC_FAMILY_2"/>
    <property type="match status" value="1"/>
</dbReference>
<dbReference type="Gene3D" id="3.40.50.880">
    <property type="match status" value="1"/>
</dbReference>
<keyword evidence="5" id="KW-1185">Reference proteome</keyword>
<keyword evidence="2" id="KW-0804">Transcription</keyword>
<evidence type="ECO:0000259" key="3">
    <source>
        <dbReference type="PROSITE" id="PS01124"/>
    </source>
</evidence>
<dbReference type="PANTHER" id="PTHR43130:SF11">
    <property type="entry name" value="TRANSCRIPTIONAL REGULATORY PROTEIN"/>
    <property type="match status" value="1"/>
</dbReference>
<sequence length="325" mass="35472">MRIYILALEGVFDLGLAAFMDVLGTASELAGEDPTKRMLDVTIVGVRPEVHTGQRLSVPVHLAAELPQPDLVLVPALSSKMPEGLTRALEQPDVGEAGQWLRCWSQAGATIAAACTGTFVVAEAGLLNGHSATTSWWLSAFFRHRYPLVILDEERMLVCSDPFVTAGAAMAHFDLGLHVVSRQSPTLAALCARYLLIETRPSQAAFIIPDHIAHTDPIVQRFEQWARDHLESGFSAAAAAATIGVSERTLVRRIQQVLGKSPLAWFQDLRVDYAVHLLQTTDSSVEQIASRVGYADGTTLRTLLRRKLGQGIRELRQRATHVAVL</sequence>
<dbReference type="InterPro" id="IPR018060">
    <property type="entry name" value="HTH_AraC"/>
</dbReference>
<evidence type="ECO:0000256" key="2">
    <source>
        <dbReference type="ARBA" id="ARBA00023163"/>
    </source>
</evidence>
<reference evidence="4 5" key="1">
    <citation type="submission" date="2021-05" db="EMBL/GenBank/DDBJ databases">
        <title>Complete genome of the cytokinin-producing biocontrol strain Pseudomonas fluorescens G20-18.</title>
        <authorList>
            <person name="Nielsen T.K."/>
            <person name="Mekureyaw M.F."/>
            <person name="Hansen L.H."/>
            <person name="Nicolaisen M.H."/>
            <person name="Roitsch T.G."/>
            <person name="Hennessy R.C."/>
        </authorList>
    </citation>
    <scope>NUCLEOTIDE SEQUENCE [LARGE SCALE GENOMIC DNA]</scope>
    <source>
        <strain evidence="4 5">G20-18</strain>
    </source>
</reference>
<dbReference type="Pfam" id="PF12833">
    <property type="entry name" value="HTH_18"/>
    <property type="match status" value="1"/>
</dbReference>
<protein>
    <submittedName>
        <fullName evidence="4">Helix-turn-helix domain-containing protein</fullName>
    </submittedName>
</protein>
<dbReference type="InterPro" id="IPR052158">
    <property type="entry name" value="INH-QAR"/>
</dbReference>